<dbReference type="Pfam" id="PF00561">
    <property type="entry name" value="Abhydrolase_1"/>
    <property type="match status" value="1"/>
</dbReference>
<keyword evidence="6" id="KW-1185">Reference proteome</keyword>
<dbReference type="InterPro" id="IPR000073">
    <property type="entry name" value="AB_hydrolase_1"/>
</dbReference>
<evidence type="ECO:0000256" key="1">
    <source>
        <dbReference type="ARBA" id="ARBA00022428"/>
    </source>
</evidence>
<evidence type="ECO:0000313" key="5">
    <source>
        <dbReference type="EMBL" id="GGJ09897.1"/>
    </source>
</evidence>
<dbReference type="HAMAP" id="MF_01660">
    <property type="entry name" value="MenH"/>
    <property type="match status" value="1"/>
</dbReference>
<dbReference type="PRINTS" id="PR00111">
    <property type="entry name" value="ABHYDROLASE"/>
</dbReference>
<keyword evidence="1 3" id="KW-0474">Menaquinone biosynthesis</keyword>
<dbReference type="InterPro" id="IPR029058">
    <property type="entry name" value="AB_hydrolase_fold"/>
</dbReference>
<organism evidence="5 6">
    <name type="scientific">Alicyclobacillus cellulosilyticus</name>
    <dbReference type="NCBI Taxonomy" id="1003997"/>
    <lineage>
        <taxon>Bacteria</taxon>
        <taxon>Bacillati</taxon>
        <taxon>Bacillota</taxon>
        <taxon>Bacilli</taxon>
        <taxon>Bacillales</taxon>
        <taxon>Alicyclobacillaceae</taxon>
        <taxon>Alicyclobacillus</taxon>
    </lineage>
</organism>
<comment type="caution">
    <text evidence="5">The sequence shown here is derived from an EMBL/GenBank/DDBJ whole genome shotgun (WGS) entry which is preliminary data.</text>
</comment>
<dbReference type="PANTHER" id="PTHR42916">
    <property type="entry name" value="2-SUCCINYL-5-ENOLPYRUVYL-6-HYDROXY-3-CYCLOHEXENE-1-CARBOXYLATE SYNTHASE"/>
    <property type="match status" value="1"/>
</dbReference>
<dbReference type="GO" id="GO:0009234">
    <property type="term" value="P:menaquinone biosynthetic process"/>
    <property type="evidence" value="ECO:0007669"/>
    <property type="project" value="UniProtKB-UniRule"/>
</dbReference>
<dbReference type="SUPFAM" id="SSF53474">
    <property type="entry name" value="alpha/beta-Hydrolases"/>
    <property type="match status" value="1"/>
</dbReference>
<dbReference type="Proteomes" id="UP000637695">
    <property type="component" value="Unassembled WGS sequence"/>
</dbReference>
<dbReference type="AlphaFoldDB" id="A0A917KG17"/>
<dbReference type="InterPro" id="IPR022485">
    <property type="entry name" value="SHCHC_synthase_MenH"/>
</dbReference>
<feature type="domain" description="AB hydrolase-1" evidence="4">
    <location>
        <begin position="39"/>
        <end position="272"/>
    </location>
</feature>
<dbReference type="Gene3D" id="3.40.50.1820">
    <property type="entry name" value="alpha/beta hydrolase"/>
    <property type="match status" value="1"/>
</dbReference>
<gene>
    <name evidence="3 5" type="primary">menH</name>
    <name evidence="5" type="ORF">GCM10010885_18790</name>
</gene>
<comment type="subunit">
    <text evidence="3">Monomer.</text>
</comment>
<evidence type="ECO:0000259" key="4">
    <source>
        <dbReference type="Pfam" id="PF00561"/>
    </source>
</evidence>
<reference evidence="5" key="2">
    <citation type="submission" date="2020-09" db="EMBL/GenBank/DDBJ databases">
        <authorList>
            <person name="Sun Q."/>
            <person name="Ohkuma M."/>
        </authorList>
    </citation>
    <scope>NUCLEOTIDE SEQUENCE</scope>
    <source>
        <strain evidence="5">JCM 18487</strain>
    </source>
</reference>
<name>A0A917KG17_9BACL</name>
<comment type="pathway">
    <text evidence="3">Quinol/quinone metabolism; menaquinone biosynthesis.</text>
</comment>
<dbReference type="EMBL" id="BMOY01000031">
    <property type="protein sequence ID" value="GGJ09897.1"/>
    <property type="molecule type" value="Genomic_DNA"/>
</dbReference>
<keyword evidence="2 3" id="KW-0456">Lyase</keyword>
<dbReference type="NCBIfam" id="TIGR03695">
    <property type="entry name" value="menH_SHCHC"/>
    <property type="match status" value="1"/>
</dbReference>
<dbReference type="PANTHER" id="PTHR42916:SF1">
    <property type="entry name" value="PROTEIN PHYLLO, CHLOROPLASTIC"/>
    <property type="match status" value="1"/>
</dbReference>
<proteinExistence type="inferred from homology"/>
<reference evidence="5" key="1">
    <citation type="journal article" date="2014" name="Int. J. Syst. Evol. Microbiol.">
        <title>Complete genome sequence of Corynebacterium casei LMG S-19264T (=DSM 44701T), isolated from a smear-ripened cheese.</title>
        <authorList>
            <consortium name="US DOE Joint Genome Institute (JGI-PGF)"/>
            <person name="Walter F."/>
            <person name="Albersmeier A."/>
            <person name="Kalinowski J."/>
            <person name="Ruckert C."/>
        </authorList>
    </citation>
    <scope>NUCLEOTIDE SEQUENCE</scope>
    <source>
        <strain evidence="5">JCM 18487</strain>
    </source>
</reference>
<dbReference type="RefSeq" id="WP_373289433.1">
    <property type="nucleotide sequence ID" value="NZ_BMOY01000031.1"/>
</dbReference>
<evidence type="ECO:0000256" key="2">
    <source>
        <dbReference type="ARBA" id="ARBA00023239"/>
    </source>
</evidence>
<dbReference type="GO" id="GO:0070205">
    <property type="term" value="F:2-succinyl-6-hydroxy-2,4-cyclohexadiene-1-carboxylate synthase activity"/>
    <property type="evidence" value="ECO:0007669"/>
    <property type="project" value="UniProtKB-UniRule"/>
</dbReference>
<sequence>MTLDWTPADVPPASPWVSAGWLTVRGVRLFVRMCGHGLPLLLLHGFTLSGDMWRHVAGSLGRLRTCIAVDQLGHGASSAPDQPDRYRMEEAVADFVALMSALGHERFDCLGYSMGGRMALGLAMAAPERVRSLVLESASPGLADPAARAARRAHDEALARWLASVGIAAFVDVWERQPLFATQEGAPAAERVRMRAIRLAQRPHGLACSLRGAGTGAQPSYWGRLAEWTSPVLLITGAKDEKFTRTAAAMAARLPAARHVVVPDAGHAVHLEQLAAYLAAVTSFLEGG</sequence>
<comment type="catalytic activity">
    <reaction evidence="3">
        <text>5-enolpyruvoyl-6-hydroxy-2-succinyl-cyclohex-3-ene-1-carboxylate = (1R,6R)-6-hydroxy-2-succinyl-cyclohexa-2,4-diene-1-carboxylate + pyruvate</text>
        <dbReference type="Rhea" id="RHEA:25597"/>
        <dbReference type="ChEBI" id="CHEBI:15361"/>
        <dbReference type="ChEBI" id="CHEBI:58689"/>
        <dbReference type="ChEBI" id="CHEBI:58818"/>
        <dbReference type="EC" id="4.2.99.20"/>
    </reaction>
</comment>
<comment type="pathway">
    <text evidence="3">Quinol/quinone metabolism; 1,4-dihydroxy-2-naphthoate biosynthesis; 1,4-dihydroxy-2-naphthoate from chorismate: step 3/7.</text>
</comment>
<comment type="similarity">
    <text evidence="3">Belongs to the AB hydrolase superfamily. MenH family.</text>
</comment>
<accession>A0A917KG17</accession>
<evidence type="ECO:0000313" key="6">
    <source>
        <dbReference type="Proteomes" id="UP000637695"/>
    </source>
</evidence>
<protein>
    <recommendedName>
        <fullName evidence="3">Putative 2-succinyl-6-hydroxy-2,4-cyclohexadiene-1-carboxylate synthase</fullName>
        <shortName evidence="3">SHCHC synthase</shortName>
        <ecNumber evidence="3">4.2.99.20</ecNumber>
    </recommendedName>
</protein>
<dbReference type="EC" id="4.2.99.20" evidence="3"/>
<comment type="function">
    <text evidence="3">Catalyzes a proton abstraction reaction that results in 2,5-elimination of pyruvate from 2-succinyl-5-enolpyruvyl-6-hydroxy-3-cyclohexene-1-carboxylate (SEPHCHC) and the formation of 2-succinyl-6-hydroxy-2,4-cyclohexadiene-1-carboxylate (SHCHC).</text>
</comment>
<evidence type="ECO:0000256" key="3">
    <source>
        <dbReference type="HAMAP-Rule" id="MF_01660"/>
    </source>
</evidence>